<evidence type="ECO:0000256" key="1">
    <source>
        <dbReference type="ARBA" id="ARBA00006484"/>
    </source>
</evidence>
<comment type="similarity">
    <text evidence="1">Belongs to the short-chain dehydrogenases/reductases (SDR) family.</text>
</comment>
<dbReference type="Proteomes" id="UP000782312">
    <property type="component" value="Unassembled WGS sequence"/>
</dbReference>
<dbReference type="PRINTS" id="PR00081">
    <property type="entry name" value="GDHRDH"/>
</dbReference>
<dbReference type="Gene3D" id="3.40.50.720">
    <property type="entry name" value="NAD(P)-binding Rossmann-like Domain"/>
    <property type="match status" value="1"/>
</dbReference>
<dbReference type="NCBIfam" id="NF005559">
    <property type="entry name" value="PRK07231.1"/>
    <property type="match status" value="1"/>
</dbReference>
<dbReference type="EMBL" id="JACPUR010000019">
    <property type="protein sequence ID" value="MBI3127748.1"/>
    <property type="molecule type" value="Genomic_DNA"/>
</dbReference>
<dbReference type="PANTHER" id="PTHR42879">
    <property type="entry name" value="3-OXOACYL-(ACYL-CARRIER-PROTEIN) REDUCTASE"/>
    <property type="match status" value="1"/>
</dbReference>
<accession>A0A932HZ62</accession>
<comment type="caution">
    <text evidence="2">The sequence shown here is derived from an EMBL/GenBank/DDBJ whole genome shotgun (WGS) entry which is preliminary data.</text>
</comment>
<gene>
    <name evidence="2" type="ORF">HYZ11_09110</name>
</gene>
<dbReference type="FunFam" id="3.40.50.720:FF:000084">
    <property type="entry name" value="Short-chain dehydrogenase reductase"/>
    <property type="match status" value="1"/>
</dbReference>
<evidence type="ECO:0000313" key="3">
    <source>
        <dbReference type="Proteomes" id="UP000782312"/>
    </source>
</evidence>
<reference evidence="2" key="1">
    <citation type="submission" date="2020-07" db="EMBL/GenBank/DDBJ databases">
        <title>Huge and variable diversity of episymbiotic CPR bacteria and DPANN archaea in groundwater ecosystems.</title>
        <authorList>
            <person name="He C.Y."/>
            <person name="Keren R."/>
            <person name="Whittaker M."/>
            <person name="Farag I.F."/>
            <person name="Doudna J."/>
            <person name="Cate J.H.D."/>
            <person name="Banfield J.F."/>
        </authorList>
    </citation>
    <scope>NUCLEOTIDE SEQUENCE</scope>
    <source>
        <strain evidence="2">NC_groundwater_763_Ag_S-0.2um_68_21</strain>
    </source>
</reference>
<dbReference type="PRINTS" id="PR00080">
    <property type="entry name" value="SDRFAMILY"/>
</dbReference>
<evidence type="ECO:0000313" key="2">
    <source>
        <dbReference type="EMBL" id="MBI3127748.1"/>
    </source>
</evidence>
<dbReference type="AlphaFoldDB" id="A0A932HZ62"/>
<sequence>MTDRSSIRGQVAVVTGGGAGIGLAVVERFASEGAKIAVLDFDPGRGAAAAERAKEAGAEALSLQADAGSRADAERAAREVLSRWGRIDILVNCAGGFTHTDTLEDLAEAEWDRIVDWNLKSAYLCSQQAAPAMKRQGYGRIVNISSQAGREGVLETSLPYSSAKAGVLGLTRRLAVELAPHGVTVNAVAPGLVLSPRVAELHKDRLPMIYAQIPMRRAGEAAEIADAVWYLSTPGASYITGVTIDVNGGRFMC</sequence>
<organism evidence="2 3">
    <name type="scientific">Tectimicrobiota bacterium</name>
    <dbReference type="NCBI Taxonomy" id="2528274"/>
    <lineage>
        <taxon>Bacteria</taxon>
        <taxon>Pseudomonadati</taxon>
        <taxon>Nitrospinota/Tectimicrobiota group</taxon>
        <taxon>Candidatus Tectimicrobiota</taxon>
    </lineage>
</organism>
<dbReference type="InterPro" id="IPR002347">
    <property type="entry name" value="SDR_fam"/>
</dbReference>
<protein>
    <submittedName>
        <fullName evidence="2">SDR family oxidoreductase</fullName>
    </submittedName>
</protein>
<dbReference type="InterPro" id="IPR050259">
    <property type="entry name" value="SDR"/>
</dbReference>
<dbReference type="SUPFAM" id="SSF51735">
    <property type="entry name" value="NAD(P)-binding Rossmann-fold domains"/>
    <property type="match status" value="1"/>
</dbReference>
<dbReference type="PANTHER" id="PTHR42879:SF2">
    <property type="entry name" value="3-OXOACYL-[ACYL-CARRIER-PROTEIN] REDUCTASE FABG"/>
    <property type="match status" value="1"/>
</dbReference>
<dbReference type="Pfam" id="PF13561">
    <property type="entry name" value="adh_short_C2"/>
    <property type="match status" value="1"/>
</dbReference>
<name>A0A932HZ62_UNCTE</name>
<proteinExistence type="inferred from homology"/>
<dbReference type="InterPro" id="IPR036291">
    <property type="entry name" value="NAD(P)-bd_dom_sf"/>
</dbReference>